<evidence type="ECO:0000256" key="4">
    <source>
        <dbReference type="ARBA" id="ARBA00023125"/>
    </source>
</evidence>
<name>A0A6G8FHS1_9MICO</name>
<evidence type="ECO:0000256" key="2">
    <source>
        <dbReference type="ARBA" id="ARBA00023015"/>
    </source>
</evidence>
<keyword evidence="2" id="KW-0805">Transcription regulation</keyword>
<comment type="similarity">
    <text evidence="1">Belongs to the sigma-70 factor family. ECF subfamily.</text>
</comment>
<keyword evidence="3" id="KW-0731">Sigma factor</keyword>
<dbReference type="PANTHER" id="PTHR43133:SF8">
    <property type="entry name" value="RNA POLYMERASE SIGMA FACTOR HI_1459-RELATED"/>
    <property type="match status" value="1"/>
</dbReference>
<keyword evidence="7" id="KW-1133">Transmembrane helix</keyword>
<keyword evidence="10" id="KW-1185">Reference proteome</keyword>
<evidence type="ECO:0000256" key="5">
    <source>
        <dbReference type="ARBA" id="ARBA00023163"/>
    </source>
</evidence>
<dbReference type="InterPro" id="IPR007627">
    <property type="entry name" value="RNA_pol_sigma70_r2"/>
</dbReference>
<dbReference type="InterPro" id="IPR036388">
    <property type="entry name" value="WH-like_DNA-bd_sf"/>
</dbReference>
<dbReference type="SUPFAM" id="SSF88659">
    <property type="entry name" value="Sigma3 and sigma4 domains of RNA polymerase sigma factors"/>
    <property type="match status" value="1"/>
</dbReference>
<keyword evidence="4" id="KW-0238">DNA-binding</keyword>
<dbReference type="PANTHER" id="PTHR43133">
    <property type="entry name" value="RNA POLYMERASE ECF-TYPE SIGMA FACTO"/>
    <property type="match status" value="1"/>
</dbReference>
<dbReference type="AlphaFoldDB" id="A0A6G8FHS1"/>
<evidence type="ECO:0000256" key="7">
    <source>
        <dbReference type="SAM" id="Phobius"/>
    </source>
</evidence>
<dbReference type="Gene3D" id="1.10.10.10">
    <property type="entry name" value="Winged helix-like DNA-binding domain superfamily/Winged helix DNA-binding domain"/>
    <property type="match status" value="1"/>
</dbReference>
<reference evidence="9 10" key="1">
    <citation type="submission" date="2020-03" db="EMBL/GenBank/DDBJ databases">
        <title>Leucobacter sp. nov., isolated from beetles.</title>
        <authorList>
            <person name="Hyun D.-W."/>
            <person name="Bae J.-W."/>
        </authorList>
    </citation>
    <scope>NUCLEOTIDE SEQUENCE [LARGE SCALE GENOMIC DNA]</scope>
    <source>
        <strain evidence="9 10">HDW9B</strain>
    </source>
</reference>
<dbReference type="GO" id="GO:0003677">
    <property type="term" value="F:DNA binding"/>
    <property type="evidence" value="ECO:0007669"/>
    <property type="project" value="UniProtKB-KW"/>
</dbReference>
<keyword evidence="7" id="KW-0812">Transmembrane</keyword>
<organism evidence="9 10">
    <name type="scientific">Leucobacter insecticola</name>
    <dbReference type="NCBI Taxonomy" id="2714934"/>
    <lineage>
        <taxon>Bacteria</taxon>
        <taxon>Bacillati</taxon>
        <taxon>Actinomycetota</taxon>
        <taxon>Actinomycetes</taxon>
        <taxon>Micrococcales</taxon>
        <taxon>Microbacteriaceae</taxon>
        <taxon>Leucobacter</taxon>
    </lineage>
</organism>
<gene>
    <name evidence="9" type="ORF">G7067_04425</name>
</gene>
<dbReference type="InterPro" id="IPR013324">
    <property type="entry name" value="RNA_pol_sigma_r3/r4-like"/>
</dbReference>
<dbReference type="SUPFAM" id="SSF88946">
    <property type="entry name" value="Sigma2 domain of RNA polymerase sigma factors"/>
    <property type="match status" value="1"/>
</dbReference>
<evidence type="ECO:0000256" key="1">
    <source>
        <dbReference type="ARBA" id="ARBA00010641"/>
    </source>
</evidence>
<evidence type="ECO:0000256" key="6">
    <source>
        <dbReference type="SAM" id="MobiDB-lite"/>
    </source>
</evidence>
<evidence type="ECO:0000313" key="9">
    <source>
        <dbReference type="EMBL" id="QIM15829.1"/>
    </source>
</evidence>
<feature type="transmembrane region" description="Helical" evidence="7">
    <location>
        <begin position="310"/>
        <end position="333"/>
    </location>
</feature>
<dbReference type="Gene3D" id="1.10.1740.10">
    <property type="match status" value="1"/>
</dbReference>
<dbReference type="NCBIfam" id="TIGR02937">
    <property type="entry name" value="sigma70-ECF"/>
    <property type="match status" value="1"/>
</dbReference>
<dbReference type="InterPro" id="IPR039425">
    <property type="entry name" value="RNA_pol_sigma-70-like"/>
</dbReference>
<dbReference type="InterPro" id="IPR014284">
    <property type="entry name" value="RNA_pol_sigma-70_dom"/>
</dbReference>
<dbReference type="KEGG" id="lins:G7067_04425"/>
<dbReference type="GO" id="GO:0016987">
    <property type="term" value="F:sigma factor activity"/>
    <property type="evidence" value="ECO:0007669"/>
    <property type="project" value="UniProtKB-KW"/>
</dbReference>
<protein>
    <submittedName>
        <fullName evidence="9">Sigma-70 family RNA polymerase sigma factor</fullName>
    </submittedName>
</protein>
<evidence type="ECO:0000313" key="10">
    <source>
        <dbReference type="Proteomes" id="UP000501387"/>
    </source>
</evidence>
<accession>A0A6G8FHS1</accession>
<evidence type="ECO:0000256" key="3">
    <source>
        <dbReference type="ARBA" id="ARBA00023082"/>
    </source>
</evidence>
<feature type="region of interest" description="Disordered" evidence="6">
    <location>
        <begin position="333"/>
        <end position="353"/>
    </location>
</feature>
<dbReference type="Proteomes" id="UP000501387">
    <property type="component" value="Chromosome"/>
</dbReference>
<dbReference type="RefSeq" id="WP_166322290.1">
    <property type="nucleotide sequence ID" value="NZ_CP049934.1"/>
</dbReference>
<dbReference type="GO" id="GO:0006352">
    <property type="term" value="P:DNA-templated transcription initiation"/>
    <property type="evidence" value="ECO:0007669"/>
    <property type="project" value="InterPro"/>
</dbReference>
<proteinExistence type="inferred from homology"/>
<dbReference type="EMBL" id="CP049934">
    <property type="protein sequence ID" value="QIM15829.1"/>
    <property type="molecule type" value="Genomic_DNA"/>
</dbReference>
<feature type="domain" description="RNA polymerase sigma-70 region 2" evidence="8">
    <location>
        <begin position="47"/>
        <end position="115"/>
    </location>
</feature>
<evidence type="ECO:0000259" key="8">
    <source>
        <dbReference type="Pfam" id="PF04542"/>
    </source>
</evidence>
<keyword evidence="7" id="KW-0472">Membrane</keyword>
<keyword evidence="5" id="KW-0804">Transcription</keyword>
<dbReference type="Pfam" id="PF04542">
    <property type="entry name" value="Sigma70_r2"/>
    <property type="match status" value="1"/>
</dbReference>
<sequence>MGETTDESGAPGAPGETPERVAAIRRERDLELLSAYRYGDTTAGEKLYTLYYDDALIAAKDAVTDHATAEDFVAEAFAKIFELIDRGKGPTENFRYYLRATIRSIALNWYSEHNRTESIADFTLYEPQLAEQSGQDAEAHSGLEEGEDVEIVDAFQRLPERWRHIIFLRVVEQRSSAESAQALGLKAAAGVELYKRARDGLRKEYLSEIASARSGSGSAECQEFAPDLAKLSATGKLTRGKQRLLNAHMAGCETCSSTHLELDSLAQRFNKKTIAPALAGVAASVVLPGLSNGTRAAALAGLPTLAPWAWAGLAAGVIALAAIGGILIAGAAGRGDTGSQSDRITVQEGSGADGAGGATCTLDFKTVTSGAVLAKLVTTNTGGGTCEVRAWQGDTEVLEPFSVRDTQVTILTRPGQLRVELTLGTRSETKTFTIPKR</sequence>
<dbReference type="InterPro" id="IPR013325">
    <property type="entry name" value="RNA_pol_sigma_r2"/>
</dbReference>
<feature type="compositionally biased region" description="Polar residues" evidence="6">
    <location>
        <begin position="337"/>
        <end position="348"/>
    </location>
</feature>